<name>A0ACC2PKU3_9HYME</name>
<sequence length="641" mass="73406">MIDEYEVEDEDIAPPEFIEIEDNSSKIILPEKSKLIYQKSYDEFMNWKNKNQIPTIDESVMMTYFNELAKNYNSATLWSKYSMLKSTMMIEQRIDMGTYCKLKSWIKAKHSNYKAKKAKVLSPQHINKFIDEAPDNKYLAIKVALILGITGACRRDELYRLTTNNFKRLDNFFVVSIPNVKTHVTRSFTIEGKYFDVINRYLLSRPRNATTNAFFLCVRNGRCVNQVIGKNTIGGMPHVIATYLKLPDANEYTGHSFRRTFATLLAESGLDLTAVKRGWRCLNVVQSGNEETPGSRYETSEQISNSSQDGDFSTITNDLDTGLPVKRSRIDHYNDVQPHTSAGTDFNNTFEAIHVKEERNPLDDDGPVEHLRSLPLIPADFDVRSHSRDTLMLDFGSTSNSQEDRNHFEKNNGPNSSTNQLPTISAEDLLSVGSEKSKKRSVTVGDLERFERRMDDKFRYFRKTIRNDLEEFSKNLVRNLLAELQKNSTIPPNHLDDLLPIGTLEAFEEFDAEVAQCSDEQSSLKTWIRRIISPEDDPEAAVIVVLSRALDKSVQQEYCKYSQTETDEPQRDFCKTEFYRCMEDVIQAKFEDSVPGEIQSITLQWLSDIADRGDEDEQMVEATHSASDQPDESVEESELPT</sequence>
<reference evidence="1" key="1">
    <citation type="submission" date="2023-04" db="EMBL/GenBank/DDBJ databases">
        <title>A chromosome-level genome assembly of the parasitoid wasp Eretmocerus hayati.</title>
        <authorList>
            <person name="Zhong Y."/>
            <person name="Liu S."/>
            <person name="Liu Y."/>
        </authorList>
    </citation>
    <scope>NUCLEOTIDE SEQUENCE</scope>
    <source>
        <strain evidence="1">ZJU_SS_LIU_2023</strain>
    </source>
</reference>
<protein>
    <submittedName>
        <fullName evidence="1">Uncharacterized protein</fullName>
    </submittedName>
</protein>
<keyword evidence="2" id="KW-1185">Reference proteome</keyword>
<evidence type="ECO:0000313" key="2">
    <source>
        <dbReference type="Proteomes" id="UP001239111"/>
    </source>
</evidence>
<comment type="caution">
    <text evidence="1">The sequence shown here is derived from an EMBL/GenBank/DDBJ whole genome shotgun (WGS) entry which is preliminary data.</text>
</comment>
<gene>
    <name evidence="1" type="ORF">QAD02_019448</name>
</gene>
<organism evidence="1 2">
    <name type="scientific">Eretmocerus hayati</name>
    <dbReference type="NCBI Taxonomy" id="131215"/>
    <lineage>
        <taxon>Eukaryota</taxon>
        <taxon>Metazoa</taxon>
        <taxon>Ecdysozoa</taxon>
        <taxon>Arthropoda</taxon>
        <taxon>Hexapoda</taxon>
        <taxon>Insecta</taxon>
        <taxon>Pterygota</taxon>
        <taxon>Neoptera</taxon>
        <taxon>Endopterygota</taxon>
        <taxon>Hymenoptera</taxon>
        <taxon>Apocrita</taxon>
        <taxon>Proctotrupomorpha</taxon>
        <taxon>Chalcidoidea</taxon>
        <taxon>Aphelinidae</taxon>
        <taxon>Aphelininae</taxon>
        <taxon>Eretmocerus</taxon>
    </lineage>
</organism>
<dbReference type="Proteomes" id="UP001239111">
    <property type="component" value="Chromosome 1"/>
</dbReference>
<evidence type="ECO:0000313" key="1">
    <source>
        <dbReference type="EMBL" id="KAJ8683656.1"/>
    </source>
</evidence>
<proteinExistence type="predicted"/>
<accession>A0ACC2PKU3</accession>
<dbReference type="EMBL" id="CM056741">
    <property type="protein sequence ID" value="KAJ8683656.1"/>
    <property type="molecule type" value="Genomic_DNA"/>
</dbReference>